<proteinExistence type="predicted"/>
<gene>
    <name evidence="1" type="ORF">PSYICH_LOCUS14099</name>
</gene>
<name>A0A9P0DED9_9CUCU</name>
<dbReference type="EMBL" id="OV651820">
    <property type="protein sequence ID" value="CAH1114867.1"/>
    <property type="molecule type" value="Genomic_DNA"/>
</dbReference>
<dbReference type="Proteomes" id="UP001153636">
    <property type="component" value="Chromosome 8"/>
</dbReference>
<reference evidence="1" key="1">
    <citation type="submission" date="2022-01" db="EMBL/GenBank/DDBJ databases">
        <authorList>
            <person name="King R."/>
        </authorList>
    </citation>
    <scope>NUCLEOTIDE SEQUENCE</scope>
</reference>
<dbReference type="OrthoDB" id="6781505at2759"/>
<sequence length="188" mass="21928">MVASVIHDKKDDVLLFISQQLQENQPRDDYRELLELSSVFLGNRPTENFTFKTPGPTHHARWLSKAIYSLKIYLFQEQFSLSRAEAPGLRHICIFIVLLYIKAWYCAPSAIHAPRKDLEFMKNLLNYKKINKNISEVASKKFSTHLWYLSEQLICLSLFDDNVSAEIKLRLIESIQKKVKLKILNALM</sequence>
<dbReference type="AlphaFoldDB" id="A0A9P0DED9"/>
<evidence type="ECO:0000313" key="2">
    <source>
        <dbReference type="Proteomes" id="UP001153636"/>
    </source>
</evidence>
<organism evidence="1 2">
    <name type="scientific">Psylliodes chrysocephalus</name>
    <dbReference type="NCBI Taxonomy" id="3402493"/>
    <lineage>
        <taxon>Eukaryota</taxon>
        <taxon>Metazoa</taxon>
        <taxon>Ecdysozoa</taxon>
        <taxon>Arthropoda</taxon>
        <taxon>Hexapoda</taxon>
        <taxon>Insecta</taxon>
        <taxon>Pterygota</taxon>
        <taxon>Neoptera</taxon>
        <taxon>Endopterygota</taxon>
        <taxon>Coleoptera</taxon>
        <taxon>Polyphaga</taxon>
        <taxon>Cucujiformia</taxon>
        <taxon>Chrysomeloidea</taxon>
        <taxon>Chrysomelidae</taxon>
        <taxon>Galerucinae</taxon>
        <taxon>Alticini</taxon>
        <taxon>Psylliodes</taxon>
    </lineage>
</organism>
<evidence type="ECO:0000313" key="1">
    <source>
        <dbReference type="EMBL" id="CAH1114867.1"/>
    </source>
</evidence>
<protein>
    <submittedName>
        <fullName evidence="1">Uncharacterized protein</fullName>
    </submittedName>
</protein>
<keyword evidence="2" id="KW-1185">Reference proteome</keyword>
<accession>A0A9P0DED9</accession>